<gene>
    <name evidence="1" type="ORF">WMO38_06450</name>
</gene>
<name>A0ABV1GML5_9FIRM</name>
<sequence length="350" mass="39569">MGIVNADVTELLQSWNNIKTAITSIETTKTSMTRKYQQLNGEWKDKKYKELGDVVQECSRALNEILKILSKGEKFIGSLAKSLQEYDNVNLDGSMGSDNAFVQSLRSMTYSAGETPSYQYCLGVLTRGNVPEGYLNVISERHQNGETRVRRVFDHFTNQMLIQDANYPPNQTAHYAPMNYEGHRRGVYYNATSDMTNPRGAGTTYFHELAHMIDHASTGYQGNLSNTPEFGNALMQDGQRILQLYNNLPPDRQNAFLTRIRSDSAHSFSDLIDATTNGQLHGSYGHLREYWTRSGNLQAEAFAHFFEASMGSEDKLEMLANFFPTAFGVFSALIESIQPDQYVRVLERSR</sequence>
<evidence type="ECO:0000313" key="1">
    <source>
        <dbReference type="EMBL" id="MEQ2534755.1"/>
    </source>
</evidence>
<accession>A0ABV1GML5</accession>
<organism evidence="1 2">
    <name type="scientific">Lachnospira intestinalis</name>
    <dbReference type="NCBI Taxonomy" id="3133158"/>
    <lineage>
        <taxon>Bacteria</taxon>
        <taxon>Bacillati</taxon>
        <taxon>Bacillota</taxon>
        <taxon>Clostridia</taxon>
        <taxon>Lachnospirales</taxon>
        <taxon>Lachnospiraceae</taxon>
        <taxon>Lachnospira</taxon>
    </lineage>
</organism>
<dbReference type="Gene3D" id="1.10.287.1060">
    <property type="entry name" value="ESAT-6-like"/>
    <property type="match status" value="1"/>
</dbReference>
<comment type="caution">
    <text evidence="1">The sequence shown here is derived from an EMBL/GenBank/DDBJ whole genome shotgun (WGS) entry which is preliminary data.</text>
</comment>
<proteinExistence type="predicted"/>
<keyword evidence="2" id="KW-1185">Reference proteome</keyword>
<dbReference type="Proteomes" id="UP001480973">
    <property type="component" value="Unassembled WGS sequence"/>
</dbReference>
<reference evidence="1 2" key="1">
    <citation type="submission" date="2024-03" db="EMBL/GenBank/DDBJ databases">
        <title>Human intestinal bacterial collection.</title>
        <authorList>
            <person name="Pauvert C."/>
            <person name="Hitch T.C.A."/>
            <person name="Clavel T."/>
        </authorList>
    </citation>
    <scope>NUCLEOTIDE SEQUENCE [LARGE SCALE GENOMIC DNA]</scope>
    <source>
        <strain evidence="1 2">CLA-JM-H10</strain>
    </source>
</reference>
<dbReference type="EMBL" id="JBBMES010000005">
    <property type="protein sequence ID" value="MEQ2534755.1"/>
    <property type="molecule type" value="Genomic_DNA"/>
</dbReference>
<evidence type="ECO:0000313" key="2">
    <source>
        <dbReference type="Proteomes" id="UP001480973"/>
    </source>
</evidence>
<protein>
    <submittedName>
        <fullName evidence="1">Uncharacterized protein</fullName>
    </submittedName>
</protein>